<dbReference type="InterPro" id="IPR011004">
    <property type="entry name" value="Trimer_LpxA-like_sf"/>
</dbReference>
<name>A0A921KKY6_9FIRM</name>
<dbReference type="AlphaFoldDB" id="A0A921KKY6"/>
<dbReference type="InterPro" id="IPR041561">
    <property type="entry name" value="PglD_N"/>
</dbReference>
<organism evidence="2 3">
    <name type="scientific">Thomasclavelia spiroformis</name>
    <dbReference type="NCBI Taxonomy" id="29348"/>
    <lineage>
        <taxon>Bacteria</taxon>
        <taxon>Bacillati</taxon>
        <taxon>Bacillota</taxon>
        <taxon>Erysipelotrichia</taxon>
        <taxon>Erysipelotrichales</taxon>
        <taxon>Coprobacillaceae</taxon>
        <taxon>Thomasclavelia</taxon>
    </lineage>
</organism>
<feature type="domain" description="PglD N-terminal" evidence="1">
    <location>
        <begin position="5"/>
        <end position="45"/>
    </location>
</feature>
<dbReference type="PANTHER" id="PTHR43300:SF7">
    <property type="entry name" value="UDP-N-ACETYLBACILLOSAMINE N-ACETYLTRANSFERASE"/>
    <property type="match status" value="1"/>
</dbReference>
<dbReference type="Proteomes" id="UP000749320">
    <property type="component" value="Unassembled WGS sequence"/>
</dbReference>
<dbReference type="Gene3D" id="3.40.50.20">
    <property type="match status" value="1"/>
</dbReference>
<accession>A0A921KKY6</accession>
<evidence type="ECO:0000313" key="3">
    <source>
        <dbReference type="Proteomes" id="UP000749320"/>
    </source>
</evidence>
<reference evidence="2" key="2">
    <citation type="submission" date="2021-09" db="EMBL/GenBank/DDBJ databases">
        <authorList>
            <person name="Gilroy R."/>
        </authorList>
    </citation>
    <scope>NUCLEOTIDE SEQUENCE</scope>
    <source>
        <strain evidence="2">CHK193-16274</strain>
    </source>
</reference>
<evidence type="ECO:0000313" key="2">
    <source>
        <dbReference type="EMBL" id="HJF40512.1"/>
    </source>
</evidence>
<dbReference type="Pfam" id="PF17836">
    <property type="entry name" value="PglD_N"/>
    <property type="match status" value="1"/>
</dbReference>
<sequence>SCVDKTINDCKVIGGIDKIENCYPEYKDIFIAIGNNELRKKLIHKAKNIGYHIISVIAPNATVSSYATIKEGTVVFYHAVIEANAKIGTGCIITANTTVNHDAIIEDCCLIYSNSVIRPNALVGSMSRIGSNCTVAFNTKIKAGSDIEDGSVIKPSDEYSFEVGV</sequence>
<evidence type="ECO:0000259" key="1">
    <source>
        <dbReference type="Pfam" id="PF17836"/>
    </source>
</evidence>
<comment type="caution">
    <text evidence="2">The sequence shown here is derived from an EMBL/GenBank/DDBJ whole genome shotgun (WGS) entry which is preliminary data.</text>
</comment>
<dbReference type="SUPFAM" id="SSF51161">
    <property type="entry name" value="Trimeric LpxA-like enzymes"/>
    <property type="match status" value="1"/>
</dbReference>
<dbReference type="InterPro" id="IPR050179">
    <property type="entry name" value="Trans_hexapeptide_repeat"/>
</dbReference>
<protein>
    <submittedName>
        <fullName evidence="2">Sialic acid O-acetyltransferase</fullName>
    </submittedName>
</protein>
<dbReference type="PANTHER" id="PTHR43300">
    <property type="entry name" value="ACETYLTRANSFERASE"/>
    <property type="match status" value="1"/>
</dbReference>
<feature type="non-terminal residue" evidence="2">
    <location>
        <position position="1"/>
    </location>
</feature>
<dbReference type="EMBL" id="DYWV01000213">
    <property type="protein sequence ID" value="HJF40512.1"/>
    <property type="molecule type" value="Genomic_DNA"/>
</dbReference>
<gene>
    <name evidence="2" type="ORF">K8V91_06265</name>
</gene>
<proteinExistence type="predicted"/>
<dbReference type="Gene3D" id="2.160.10.10">
    <property type="entry name" value="Hexapeptide repeat proteins"/>
    <property type="match status" value="1"/>
</dbReference>
<reference evidence="2" key="1">
    <citation type="journal article" date="2021" name="PeerJ">
        <title>Extensive microbial diversity within the chicken gut microbiome revealed by metagenomics and culture.</title>
        <authorList>
            <person name="Gilroy R."/>
            <person name="Ravi A."/>
            <person name="Getino M."/>
            <person name="Pursley I."/>
            <person name="Horton D.L."/>
            <person name="Alikhan N.F."/>
            <person name="Baker D."/>
            <person name="Gharbi K."/>
            <person name="Hall N."/>
            <person name="Watson M."/>
            <person name="Adriaenssens E.M."/>
            <person name="Foster-Nyarko E."/>
            <person name="Jarju S."/>
            <person name="Secka A."/>
            <person name="Antonio M."/>
            <person name="Oren A."/>
            <person name="Chaudhuri R.R."/>
            <person name="La Ragione R."/>
            <person name="Hildebrand F."/>
            <person name="Pallen M.J."/>
        </authorList>
    </citation>
    <scope>NUCLEOTIDE SEQUENCE</scope>
    <source>
        <strain evidence="2">CHK193-16274</strain>
    </source>
</reference>